<evidence type="ECO:0000313" key="2">
    <source>
        <dbReference type="EMBL" id="MFC6787426.1"/>
    </source>
</evidence>
<accession>A0ABD5TFQ5</accession>
<keyword evidence="1" id="KW-0472">Membrane</keyword>
<keyword evidence="1" id="KW-0812">Transmembrane</keyword>
<comment type="caution">
    <text evidence="2">The sequence shown here is derived from an EMBL/GenBank/DDBJ whole genome shotgun (WGS) entry which is preliminary data.</text>
</comment>
<feature type="transmembrane region" description="Helical" evidence="1">
    <location>
        <begin position="196"/>
        <end position="219"/>
    </location>
</feature>
<feature type="transmembrane region" description="Helical" evidence="1">
    <location>
        <begin position="86"/>
        <end position="106"/>
    </location>
</feature>
<feature type="transmembrane region" description="Helical" evidence="1">
    <location>
        <begin position="15"/>
        <end position="33"/>
    </location>
</feature>
<gene>
    <name evidence="2" type="ORF">ACFQFD_15890</name>
</gene>
<feature type="transmembrane region" description="Helical" evidence="1">
    <location>
        <begin position="153"/>
        <end position="175"/>
    </location>
</feature>
<name>A0ABD5TFQ5_9EURY</name>
<dbReference type="RefSeq" id="WP_284061584.1">
    <property type="nucleotide sequence ID" value="NZ_CP126158.1"/>
</dbReference>
<keyword evidence="1" id="KW-1133">Transmembrane helix</keyword>
<feature type="transmembrane region" description="Helical" evidence="1">
    <location>
        <begin position="127"/>
        <end position="147"/>
    </location>
</feature>
<keyword evidence="3" id="KW-1185">Reference proteome</keyword>
<sequence length="281" mass="28281">MPSITTRLSKGVDDAIAHLPLALVPIALALADANKIGAVLAFDGVHVGVRFTLPVSVLSVWSFVSIPNAGGAVSAGLSPGDIADPSVLAFAVTGIVLTSALSAGYFGALANAPAGEPYRFAANVRRYFAPFLAFSVAPVAALSPLILLSGAPAGVGIAVLVLVVPVVVVAAYLFYATPYLLVLRDTDLVSALRASYALATEGGAYLSYAVGFVGAVAVVSPPLSAFVVSVPVIGLAVGVPVGAVLGLAGNLTTMRFVADIDPESAGFDCNGDDRGSDAEER</sequence>
<dbReference type="GeneID" id="81210548"/>
<dbReference type="EMBL" id="JBHSWX010000012">
    <property type="protein sequence ID" value="MFC6787426.1"/>
    <property type="molecule type" value="Genomic_DNA"/>
</dbReference>
<evidence type="ECO:0000313" key="3">
    <source>
        <dbReference type="Proteomes" id="UP001596443"/>
    </source>
</evidence>
<feature type="transmembrane region" description="Helical" evidence="1">
    <location>
        <begin position="45"/>
        <end position="66"/>
    </location>
</feature>
<reference evidence="2 3" key="1">
    <citation type="journal article" date="2019" name="Int. J. Syst. Evol. Microbiol.">
        <title>The Global Catalogue of Microorganisms (GCM) 10K type strain sequencing project: providing services to taxonomists for standard genome sequencing and annotation.</title>
        <authorList>
            <consortium name="The Broad Institute Genomics Platform"/>
            <consortium name="The Broad Institute Genome Sequencing Center for Infectious Disease"/>
            <person name="Wu L."/>
            <person name="Ma J."/>
        </authorList>
    </citation>
    <scope>NUCLEOTIDE SEQUENCE [LARGE SCALE GENOMIC DNA]</scope>
    <source>
        <strain evidence="2 3">SYNS20</strain>
    </source>
</reference>
<evidence type="ECO:0000256" key="1">
    <source>
        <dbReference type="SAM" id="Phobius"/>
    </source>
</evidence>
<protein>
    <submittedName>
        <fullName evidence="2">Uncharacterized protein</fullName>
    </submittedName>
</protein>
<proteinExistence type="predicted"/>
<dbReference type="Proteomes" id="UP001596443">
    <property type="component" value="Unassembled WGS sequence"/>
</dbReference>
<dbReference type="AlphaFoldDB" id="A0ABD5TFQ5"/>
<feature type="transmembrane region" description="Helical" evidence="1">
    <location>
        <begin position="225"/>
        <end position="248"/>
    </location>
</feature>
<organism evidence="2 3">
    <name type="scientific">Halobaculum halobium</name>
    <dbReference type="NCBI Taxonomy" id="3032281"/>
    <lineage>
        <taxon>Archaea</taxon>
        <taxon>Methanobacteriati</taxon>
        <taxon>Methanobacteriota</taxon>
        <taxon>Stenosarchaea group</taxon>
        <taxon>Halobacteria</taxon>
        <taxon>Halobacteriales</taxon>
        <taxon>Haloferacaceae</taxon>
        <taxon>Halobaculum</taxon>
    </lineage>
</organism>